<dbReference type="AlphaFoldDB" id="A0A9N8E3I4"/>
<sequence>MIPKKSYEPVYRQLVDDILETCQAWMPELQSAHLKQQYMDDAKVSCEAWVEPDRDAAAGDSKMVVNIARAISYDKAQQLAVHELTHHIQVVLMEHHLYDKCPEMRVSPEMGPMGVVLEGGAEAMVELYFNLDAGGVVSRAQDLEKRLPRHGLRRLNLTPAIILEIERLTWFGLWPTIIRIARDYQNRSIIHNKDECERLMLEQALKRHDSWPNADFFDEVGAYTLGYGYCKELILEYCKKEAMRNDRSVLEEFIRFMKQPQLPSRMQKTIAG</sequence>
<evidence type="ECO:0000313" key="2">
    <source>
        <dbReference type="Proteomes" id="UP001153069"/>
    </source>
</evidence>
<dbReference type="EMBL" id="CAICTM010000463">
    <property type="protein sequence ID" value="CAB9511024.1"/>
    <property type="molecule type" value="Genomic_DNA"/>
</dbReference>
<reference evidence="1" key="1">
    <citation type="submission" date="2020-06" db="EMBL/GenBank/DDBJ databases">
        <authorList>
            <consortium name="Plant Systems Biology data submission"/>
        </authorList>
    </citation>
    <scope>NUCLEOTIDE SEQUENCE</scope>
    <source>
        <strain evidence="1">D6</strain>
    </source>
</reference>
<name>A0A9N8E3I4_9STRA</name>
<proteinExistence type="predicted"/>
<evidence type="ECO:0000313" key="1">
    <source>
        <dbReference type="EMBL" id="CAB9511024.1"/>
    </source>
</evidence>
<comment type="caution">
    <text evidence="1">The sequence shown here is derived from an EMBL/GenBank/DDBJ whole genome shotgun (WGS) entry which is preliminary data.</text>
</comment>
<dbReference type="Proteomes" id="UP001153069">
    <property type="component" value="Unassembled WGS sequence"/>
</dbReference>
<gene>
    <name evidence="1" type="ORF">SEMRO_464_G148360.1</name>
</gene>
<keyword evidence="2" id="KW-1185">Reference proteome</keyword>
<accession>A0A9N8E3I4</accession>
<protein>
    <submittedName>
        <fullName evidence="1">Uncharacterized protein</fullName>
    </submittedName>
</protein>
<organism evidence="1 2">
    <name type="scientific">Seminavis robusta</name>
    <dbReference type="NCBI Taxonomy" id="568900"/>
    <lineage>
        <taxon>Eukaryota</taxon>
        <taxon>Sar</taxon>
        <taxon>Stramenopiles</taxon>
        <taxon>Ochrophyta</taxon>
        <taxon>Bacillariophyta</taxon>
        <taxon>Bacillariophyceae</taxon>
        <taxon>Bacillariophycidae</taxon>
        <taxon>Naviculales</taxon>
        <taxon>Naviculaceae</taxon>
        <taxon>Seminavis</taxon>
    </lineage>
</organism>